<dbReference type="Proteomes" id="UP000631694">
    <property type="component" value="Unassembled WGS sequence"/>
</dbReference>
<dbReference type="Gene3D" id="3.20.20.450">
    <property type="entry name" value="EAL domain"/>
    <property type="match status" value="1"/>
</dbReference>
<dbReference type="GO" id="GO:0071111">
    <property type="term" value="F:cyclic-guanylate-specific phosphodiesterase activity"/>
    <property type="evidence" value="ECO:0007669"/>
    <property type="project" value="InterPro"/>
</dbReference>
<dbReference type="PANTHER" id="PTHR33121">
    <property type="entry name" value="CYCLIC DI-GMP PHOSPHODIESTERASE PDEF"/>
    <property type="match status" value="1"/>
</dbReference>
<dbReference type="EMBL" id="JADZLT010000053">
    <property type="protein sequence ID" value="MBH0239210.1"/>
    <property type="molecule type" value="Genomic_DNA"/>
</dbReference>
<sequence>MRDELLTAIADNQLFLQYQPQMTSDGRSMASVEALVRWHHPEKGSIGPGDFTPDAEAAGVMSELGNWILRRACRDCARWPRISVAVNVSALQLRDTNFVETVVDIVREEGLAFERLELEIVESAVIEDFARASEALSRLRSLGIRIALDDFGTGFSSLTYLRRLPLDKIKIDKSFIDDLDKVQSAAIVHAVIALSRALGLKVTAEGVETEAQQRFLRSAGCHFLQGYLFSRPVEAAEIARRLAEPPPLA</sequence>
<evidence type="ECO:0000313" key="3">
    <source>
        <dbReference type="Proteomes" id="UP000631694"/>
    </source>
</evidence>
<dbReference type="InterPro" id="IPR050706">
    <property type="entry name" value="Cyclic-di-GMP_PDE-like"/>
</dbReference>
<feature type="domain" description="EAL" evidence="1">
    <location>
        <begin position="1"/>
        <end position="246"/>
    </location>
</feature>
<dbReference type="SUPFAM" id="SSF141868">
    <property type="entry name" value="EAL domain-like"/>
    <property type="match status" value="1"/>
</dbReference>
<reference evidence="2" key="1">
    <citation type="submission" date="2020-12" db="EMBL/GenBank/DDBJ databases">
        <title>Methylobrevis albus sp. nov., isolated from fresh water lack sediment.</title>
        <authorList>
            <person name="Zou Q."/>
        </authorList>
    </citation>
    <scope>NUCLEOTIDE SEQUENCE</scope>
    <source>
        <strain evidence="2">L22</strain>
    </source>
</reference>
<proteinExistence type="predicted"/>
<dbReference type="InterPro" id="IPR035919">
    <property type="entry name" value="EAL_sf"/>
</dbReference>
<keyword evidence="3" id="KW-1185">Reference proteome</keyword>
<name>A0A931I4T0_9HYPH</name>
<gene>
    <name evidence="2" type="ORF">I5731_15395</name>
</gene>
<dbReference type="InterPro" id="IPR001633">
    <property type="entry name" value="EAL_dom"/>
</dbReference>
<protein>
    <submittedName>
        <fullName evidence="2">EAL domain-containing protein</fullName>
    </submittedName>
</protein>
<organism evidence="2 3">
    <name type="scientific">Methylobrevis albus</name>
    <dbReference type="NCBI Taxonomy" id="2793297"/>
    <lineage>
        <taxon>Bacteria</taxon>
        <taxon>Pseudomonadati</taxon>
        <taxon>Pseudomonadota</taxon>
        <taxon>Alphaproteobacteria</taxon>
        <taxon>Hyphomicrobiales</taxon>
        <taxon>Pleomorphomonadaceae</taxon>
        <taxon>Methylobrevis</taxon>
    </lineage>
</organism>
<evidence type="ECO:0000313" key="2">
    <source>
        <dbReference type="EMBL" id="MBH0239210.1"/>
    </source>
</evidence>
<dbReference type="RefSeq" id="WP_197312295.1">
    <property type="nucleotide sequence ID" value="NZ_JADZLT010000053.1"/>
</dbReference>
<accession>A0A931I4T0</accession>
<evidence type="ECO:0000259" key="1">
    <source>
        <dbReference type="PROSITE" id="PS50883"/>
    </source>
</evidence>
<dbReference type="Pfam" id="PF00563">
    <property type="entry name" value="EAL"/>
    <property type="match status" value="1"/>
</dbReference>
<dbReference type="CDD" id="cd01948">
    <property type="entry name" value="EAL"/>
    <property type="match status" value="1"/>
</dbReference>
<dbReference type="PROSITE" id="PS50883">
    <property type="entry name" value="EAL"/>
    <property type="match status" value="1"/>
</dbReference>
<dbReference type="SMART" id="SM00052">
    <property type="entry name" value="EAL"/>
    <property type="match status" value="1"/>
</dbReference>
<comment type="caution">
    <text evidence="2">The sequence shown here is derived from an EMBL/GenBank/DDBJ whole genome shotgun (WGS) entry which is preliminary data.</text>
</comment>
<dbReference type="AlphaFoldDB" id="A0A931I4T0"/>
<dbReference type="PANTHER" id="PTHR33121:SF70">
    <property type="entry name" value="SIGNALING PROTEIN YKOW"/>
    <property type="match status" value="1"/>
</dbReference>